<evidence type="ECO:0000313" key="2">
    <source>
        <dbReference type="EMBL" id="REF71796.1"/>
    </source>
</evidence>
<feature type="transmembrane region" description="Helical" evidence="1">
    <location>
        <begin position="91"/>
        <end position="113"/>
    </location>
</feature>
<evidence type="ECO:0000313" key="4">
    <source>
        <dbReference type="Proteomes" id="UP000256794"/>
    </source>
</evidence>
<evidence type="ECO:0000256" key="1">
    <source>
        <dbReference type="SAM" id="Phobius"/>
    </source>
</evidence>
<gene>
    <name evidence="3" type="ORF">ATH84_101438</name>
    <name evidence="2" type="ORF">BDD41_0253</name>
</gene>
<keyword evidence="4" id="KW-1185">Reference proteome</keyword>
<keyword evidence="1" id="KW-0472">Membrane</keyword>
<dbReference type="Proteomes" id="UP000256794">
    <property type="component" value="Unassembled WGS sequence"/>
</dbReference>
<dbReference type="Pfam" id="PF11804">
    <property type="entry name" value="DUF3325"/>
    <property type="match status" value="1"/>
</dbReference>
<dbReference type="AlphaFoldDB" id="A0A3E0BX41"/>
<name>A0A3E0BX41_PARVE</name>
<dbReference type="RefSeq" id="WP_052095872.1">
    <property type="nucleotide sequence ID" value="NZ_CP035287.1"/>
</dbReference>
<feature type="transmembrane region" description="Helical" evidence="1">
    <location>
        <begin position="64"/>
        <end position="85"/>
    </location>
</feature>
<sequence length="115" mass="12485">MLVWLSLVLCYLAFLALALAMPRHHEQLRGRKPGRGLVWLLRITGAVLLGLSAWPALIWWGNPAVAVSSWLGILSVAAFAVAMMLTYASGWWRTTLAGAGTAAILLLVLPVFLHP</sequence>
<evidence type="ECO:0000313" key="5">
    <source>
        <dbReference type="Proteomes" id="UP000256941"/>
    </source>
</evidence>
<dbReference type="OrthoDB" id="6009065at2"/>
<evidence type="ECO:0000313" key="3">
    <source>
        <dbReference type="EMBL" id="REG46645.1"/>
    </source>
</evidence>
<keyword evidence="1" id="KW-1133">Transmembrane helix</keyword>
<comment type="caution">
    <text evidence="2">The sequence shown here is derived from an EMBL/GenBank/DDBJ whole genome shotgun (WGS) entry which is preliminary data.</text>
</comment>
<accession>A0A3E0BX41</accession>
<keyword evidence="1" id="KW-0812">Transmembrane</keyword>
<organism evidence="2 5">
    <name type="scientific">Paracoccus versutus</name>
    <name type="common">Thiobacillus versutus</name>
    <dbReference type="NCBI Taxonomy" id="34007"/>
    <lineage>
        <taxon>Bacteria</taxon>
        <taxon>Pseudomonadati</taxon>
        <taxon>Pseudomonadota</taxon>
        <taxon>Alphaproteobacteria</taxon>
        <taxon>Rhodobacterales</taxon>
        <taxon>Paracoccaceae</taxon>
        <taxon>Paracoccus</taxon>
    </lineage>
</organism>
<dbReference type="Proteomes" id="UP000256941">
    <property type="component" value="Unassembled WGS sequence"/>
</dbReference>
<dbReference type="InterPro" id="IPR021762">
    <property type="entry name" value="DUF3325"/>
</dbReference>
<proteinExistence type="predicted"/>
<reference evidence="4 5" key="1">
    <citation type="submission" date="2018-08" db="EMBL/GenBank/DDBJ databases">
        <title>Genomic Encyclopedia of Archaeal and Bacterial Type Strains, Phase II (KMG-II): from individual species to whole genera.</title>
        <authorList>
            <person name="Goeker M."/>
        </authorList>
    </citation>
    <scope>NUCLEOTIDE SEQUENCE [LARGE SCALE GENOMIC DNA]</scope>
    <source>
        <strain evidence="2 5">DSM 17099</strain>
        <strain evidence="3 4">DSM 582</strain>
    </source>
</reference>
<feature type="transmembrane region" description="Helical" evidence="1">
    <location>
        <begin position="36"/>
        <end position="57"/>
    </location>
</feature>
<accession>A0A3D9XMV9</accession>
<dbReference type="EMBL" id="QUMX01000014">
    <property type="protein sequence ID" value="REG46645.1"/>
    <property type="molecule type" value="Genomic_DNA"/>
</dbReference>
<dbReference type="EMBL" id="QTUJ01000001">
    <property type="protein sequence ID" value="REF71796.1"/>
    <property type="molecule type" value="Genomic_DNA"/>
</dbReference>
<protein>
    <submittedName>
        <fullName evidence="2">Uncharacterized protein DUF3325</fullName>
    </submittedName>
</protein>